<dbReference type="Pfam" id="PF13960">
    <property type="entry name" value="DUF4218"/>
    <property type="match status" value="1"/>
</dbReference>
<dbReference type="InterPro" id="IPR025312">
    <property type="entry name" value="DUF4216"/>
</dbReference>
<comment type="caution">
    <text evidence="4">The sequence shown here is derived from an EMBL/GenBank/DDBJ whole genome shotgun (WGS) entry which is preliminary data.</text>
</comment>
<sequence length="1893" mass="215098">MKSFPSDMSLGIVVDKVKVINRFPSDMSLGIVAGDKMISDSVLLYSYEYVFKHIFGGVELGNAAKFSQYRKRLYGIDNMRRIIKEWVMIASRVALGVHGESSLPTPPLHQATPTPPPLMSDMTALLDDLSYIPPNNEHNEPTQGDIGETSNEPTQATRNEFEELYSSANEALYPGCDHVTRLDFMAKFTYFKVKGKLTDSIFNEMLEWLQYALPESKGYKFPPSYYAIKKTFKTIGLGYESIHACEHDCCLFRGEVNKDLQFCPVCNTSRWKDSDTPGKKVPRKVLRYFPIIPRLQRLYKSRHTAKDMIWHATGKCTEPGKMQHPVDGGAWKKFDMKYPDFAKEPRNVRLGLCADGFNPFGNLSQTYSMWPVILTTYNLPPWLCMKESNFMLTLLIPGPKSPGKDIDVYLRPLIEDLQVLWDKKGVETTDIVSGQNFNMRAMVLWTINDFPARSSLSGWSGQGYKACPTCNEETPSIGVKNKIAYVGHRRFLRKPHKWRSSREFNGDTDHRDPPKEYPRDVILAQHARLLTRVPGKHPKHGGVKIKRNVEVELNWTKRSIFYELEYWSFISLRHNLDIMHIEKNVLEAILNTLLMNDKSKDTAKARQDLQNLGIRRPLWLTKNHKGKIVKPQAAYSFTPENRKKFCQYIKGVKLPDGFGSCFKHKVTDNDTNITGLKSHDCHIMMQRLLPYGLQNYLPDNIAKPIIELSSLFKQLCSATLMEDDMLKASVKVVEILCELERIYPPAFFDIMIHLPIHLALEALEGGPIHPRWMFPFERFMKKLKGYVRNKAKPEGSIAEGYVAEEALTLSSHYFRDVTTKFNRLERNVDPPPPTCQFQAFRSVCNTIGLRSFPPFGAKEFNKARWYVLHNSPEIDTYRAQFQSLFPEKNMLEEFTGWFRTLICERHANNLQDPEVSTTSELFALANGPSRTPMSVNTCVVDGVRYVVQSRDERRTTQNSGICAPGPDGEMSYGQLQEILEFKYLSFKVALFRVKWFDTRNNGRVKKLTFRNGMTQIIGSGEWWKNDQYILATQVKQVFYLEDPAKPNVKVVEHVNHKKFFNRGVIVVENEPDIIHLDNSSDLPPSTSGNDLDNVTFYIDLHIDGESTEVDAPPDIIDVPGEDDDISDDEDPLPHDLADSDVEDLINDDDGVEKMADVARAHGGDGGGEDPSRPPPTSFGCAGCFINRGKGKRKPNLGGVKAGRKTRERTRNQVLKDAVAANKGRPIEIGFEDRADNTVVPTGPYSTQWGNYFGEMIRSIPLYYPSWQKVPAGDKARLMATLGSTYNLEPHMRSERWPRIEGYIQAQFGKSYNTNKATLKREHWIRDPETGAYDLDRIRRGKPDEYTDDEWEKYINFWNDPANAQRAETNRLNRSKSTVVSRHGSRSIPLTRHLMKMTSATQEEPSEIDTFYRLHTVNGVFQDPEALRMYDRMRELEATGEHTTAEINAMVRGGKLRGHIPGVGPVMPGYVRSRLSYTAPVDRSRDVDFMMSLMRSDNRFADAFARYDSGGASGSGGSRARDREDGDDTGGEDGGDDTNVSPATCRWGRYCHRGTNSLTKKYVGPTFRWGLSLGNILPSSLPHQLFPSDISLGICFPSDMSLAKGLECCWGKHRILAFASILVNGSPTNEFKLERGLRQGDPLSPFLFILAVEELNIALLEATNNNIFHGVKVDNARNLSRIFTCFHLASSLKANFNKSKLFGIRVNTIELNSLASTIGCQASQFPCMYLSLPVGAKMSRCLNWSPLVERFQKRHSKWKSKNLSFCGRLTLIRSVLDSLGVYYFSTFKAPKKTINKLECIRRKFFWGRNLVENKITWIARKKVISPINHGGLGIGSLKSSNQAMLSKWWWRFGTDGNSLWCNIIRSIHEPSRVSMSLVSKVKTRSMVPYCEAKR</sequence>
<evidence type="ECO:0000259" key="2">
    <source>
        <dbReference type="Pfam" id="PF13952"/>
    </source>
</evidence>
<reference evidence="4" key="1">
    <citation type="journal article" date="2022" name="Int. J. Mol. Sci.">
        <title>Draft Genome of Tanacetum Coccineum: Genomic Comparison of Closely Related Tanacetum-Family Plants.</title>
        <authorList>
            <person name="Yamashiro T."/>
            <person name="Shiraishi A."/>
            <person name="Nakayama K."/>
            <person name="Satake H."/>
        </authorList>
    </citation>
    <scope>NUCLEOTIDE SEQUENCE</scope>
</reference>
<evidence type="ECO:0000259" key="3">
    <source>
        <dbReference type="Pfam" id="PF13960"/>
    </source>
</evidence>
<dbReference type="Pfam" id="PF13952">
    <property type="entry name" value="DUF4216"/>
    <property type="match status" value="1"/>
</dbReference>
<feature type="region of interest" description="Disordered" evidence="1">
    <location>
        <begin position="1108"/>
        <end position="1139"/>
    </location>
</feature>
<name>A0ABQ4ZQL4_9ASTR</name>
<dbReference type="PANTHER" id="PTHR10775:SF185">
    <property type="entry name" value="OS08G0208400 PROTEIN"/>
    <property type="match status" value="1"/>
</dbReference>
<keyword evidence="5" id="KW-1185">Reference proteome</keyword>
<feature type="domain" description="DUF4216" evidence="2">
    <location>
        <begin position="980"/>
        <end position="1046"/>
    </location>
</feature>
<dbReference type="Proteomes" id="UP001151760">
    <property type="component" value="Unassembled WGS sequence"/>
</dbReference>
<dbReference type="PANTHER" id="PTHR10775">
    <property type="entry name" value="OS08G0208400 PROTEIN"/>
    <property type="match status" value="1"/>
</dbReference>
<proteinExistence type="predicted"/>
<dbReference type="Pfam" id="PF02992">
    <property type="entry name" value="Transposase_21"/>
    <property type="match status" value="1"/>
</dbReference>
<feature type="compositionally biased region" description="Acidic residues" evidence="1">
    <location>
        <begin position="1524"/>
        <end position="1535"/>
    </location>
</feature>
<dbReference type="InterPro" id="IPR004242">
    <property type="entry name" value="Transposase_21"/>
</dbReference>
<evidence type="ECO:0000256" key="1">
    <source>
        <dbReference type="SAM" id="MobiDB-lite"/>
    </source>
</evidence>
<organism evidence="4 5">
    <name type="scientific">Tanacetum coccineum</name>
    <dbReference type="NCBI Taxonomy" id="301880"/>
    <lineage>
        <taxon>Eukaryota</taxon>
        <taxon>Viridiplantae</taxon>
        <taxon>Streptophyta</taxon>
        <taxon>Embryophyta</taxon>
        <taxon>Tracheophyta</taxon>
        <taxon>Spermatophyta</taxon>
        <taxon>Magnoliopsida</taxon>
        <taxon>eudicotyledons</taxon>
        <taxon>Gunneridae</taxon>
        <taxon>Pentapetalae</taxon>
        <taxon>asterids</taxon>
        <taxon>campanulids</taxon>
        <taxon>Asterales</taxon>
        <taxon>Asteraceae</taxon>
        <taxon>Asteroideae</taxon>
        <taxon>Anthemideae</taxon>
        <taxon>Anthemidinae</taxon>
        <taxon>Tanacetum</taxon>
    </lineage>
</organism>
<dbReference type="Pfam" id="PF03004">
    <property type="entry name" value="Transposase_24"/>
    <property type="match status" value="1"/>
</dbReference>
<dbReference type="EMBL" id="BQNB010011591">
    <property type="protein sequence ID" value="GJS92578.1"/>
    <property type="molecule type" value="Genomic_DNA"/>
</dbReference>
<feature type="domain" description="DUF4218" evidence="3">
    <location>
        <begin position="715"/>
        <end position="827"/>
    </location>
</feature>
<reference evidence="4" key="2">
    <citation type="submission" date="2022-01" db="EMBL/GenBank/DDBJ databases">
        <authorList>
            <person name="Yamashiro T."/>
            <person name="Shiraishi A."/>
            <person name="Satake H."/>
            <person name="Nakayama K."/>
        </authorList>
    </citation>
    <scope>NUCLEOTIDE SEQUENCE</scope>
</reference>
<dbReference type="InterPro" id="IPR004252">
    <property type="entry name" value="Probable_transposase_24"/>
</dbReference>
<evidence type="ECO:0000313" key="4">
    <source>
        <dbReference type="EMBL" id="GJS92578.1"/>
    </source>
</evidence>
<feature type="compositionally biased region" description="Acidic residues" evidence="1">
    <location>
        <begin position="1119"/>
        <end position="1130"/>
    </location>
</feature>
<accession>A0ABQ4ZQL4</accession>
<protein>
    <submittedName>
        <fullName evidence="4">Uncharacterized protein</fullName>
    </submittedName>
</protein>
<dbReference type="InterPro" id="IPR025452">
    <property type="entry name" value="DUF4218"/>
</dbReference>
<feature type="region of interest" description="Disordered" evidence="1">
    <location>
        <begin position="1509"/>
        <end position="1539"/>
    </location>
</feature>
<gene>
    <name evidence="4" type="ORF">Tco_0799546</name>
</gene>
<evidence type="ECO:0000313" key="5">
    <source>
        <dbReference type="Proteomes" id="UP001151760"/>
    </source>
</evidence>